<organism evidence="1 2">
    <name type="scientific">Riccia fluitans</name>
    <dbReference type="NCBI Taxonomy" id="41844"/>
    <lineage>
        <taxon>Eukaryota</taxon>
        <taxon>Viridiplantae</taxon>
        <taxon>Streptophyta</taxon>
        <taxon>Embryophyta</taxon>
        <taxon>Marchantiophyta</taxon>
        <taxon>Marchantiopsida</taxon>
        <taxon>Marchantiidae</taxon>
        <taxon>Marchantiales</taxon>
        <taxon>Ricciaceae</taxon>
        <taxon>Riccia</taxon>
    </lineage>
</organism>
<sequence length="118" mass="12868">MRKRKVALYCIRLTDYRGRRGRSVCDSGPSPRPFLPGVSVVVTSSGGSFINACLRYVRMLGPGTKGNIPCNQQLVESPAAQWSATQTRSRAWRDWIVLEAGTDVQSPESCQGQALPVG</sequence>
<comment type="caution">
    <text evidence="1">The sequence shown here is derived from an EMBL/GenBank/DDBJ whole genome shotgun (WGS) entry which is preliminary data.</text>
</comment>
<dbReference type="EMBL" id="JBHFFA010000002">
    <property type="protein sequence ID" value="KAL2642406.1"/>
    <property type="molecule type" value="Genomic_DNA"/>
</dbReference>
<dbReference type="AlphaFoldDB" id="A0ABD1Z431"/>
<keyword evidence="2" id="KW-1185">Reference proteome</keyword>
<protein>
    <submittedName>
        <fullName evidence="1">Uncharacterized protein</fullName>
    </submittedName>
</protein>
<accession>A0ABD1Z431</accession>
<proteinExistence type="predicted"/>
<dbReference type="Proteomes" id="UP001605036">
    <property type="component" value="Unassembled WGS sequence"/>
</dbReference>
<name>A0ABD1Z431_9MARC</name>
<reference evidence="1 2" key="1">
    <citation type="submission" date="2024-09" db="EMBL/GenBank/DDBJ databases">
        <title>Chromosome-scale assembly of Riccia fluitans.</title>
        <authorList>
            <person name="Paukszto L."/>
            <person name="Sawicki J."/>
            <person name="Karawczyk K."/>
            <person name="Piernik-Szablinska J."/>
            <person name="Szczecinska M."/>
            <person name="Mazdziarz M."/>
        </authorList>
    </citation>
    <scope>NUCLEOTIDE SEQUENCE [LARGE SCALE GENOMIC DNA]</scope>
    <source>
        <strain evidence="1">Rf_01</strain>
        <tissue evidence="1">Aerial parts of the thallus</tissue>
    </source>
</reference>
<evidence type="ECO:0000313" key="1">
    <source>
        <dbReference type="EMBL" id="KAL2642406.1"/>
    </source>
</evidence>
<gene>
    <name evidence="1" type="ORF">R1flu_009993</name>
</gene>
<evidence type="ECO:0000313" key="2">
    <source>
        <dbReference type="Proteomes" id="UP001605036"/>
    </source>
</evidence>